<comment type="caution">
    <text evidence="2">The sequence shown here is derived from an EMBL/GenBank/DDBJ whole genome shotgun (WGS) entry which is preliminary data.</text>
</comment>
<dbReference type="Proteomes" id="UP001501570">
    <property type="component" value="Unassembled WGS sequence"/>
</dbReference>
<protein>
    <submittedName>
        <fullName evidence="2">Uncharacterized protein</fullName>
    </submittedName>
</protein>
<reference evidence="3" key="1">
    <citation type="journal article" date="2019" name="Int. J. Syst. Evol. Microbiol.">
        <title>The Global Catalogue of Microorganisms (GCM) 10K type strain sequencing project: providing services to taxonomists for standard genome sequencing and annotation.</title>
        <authorList>
            <consortium name="The Broad Institute Genomics Platform"/>
            <consortium name="The Broad Institute Genome Sequencing Center for Infectious Disease"/>
            <person name="Wu L."/>
            <person name="Ma J."/>
        </authorList>
    </citation>
    <scope>NUCLEOTIDE SEQUENCE [LARGE SCALE GENOMIC DNA]</scope>
    <source>
        <strain evidence="3">JCM 18304</strain>
    </source>
</reference>
<sequence>MRLHELDGHERWLHRIERAPKYRTGARVENPYGYCDHGPNGMTCPSESPARRPPRTDAARARPYSAGLPQLHPIALRIGDPAESTDTLHVLSLVGHVRSLGA</sequence>
<dbReference type="EMBL" id="BAABJQ010000023">
    <property type="protein sequence ID" value="GAA5195246.1"/>
    <property type="molecule type" value="Genomic_DNA"/>
</dbReference>
<evidence type="ECO:0000313" key="2">
    <source>
        <dbReference type="EMBL" id="GAA5195246.1"/>
    </source>
</evidence>
<keyword evidence="3" id="KW-1185">Reference proteome</keyword>
<organism evidence="2 3">
    <name type="scientific">Rugosimonospora acidiphila</name>
    <dbReference type="NCBI Taxonomy" id="556531"/>
    <lineage>
        <taxon>Bacteria</taxon>
        <taxon>Bacillati</taxon>
        <taxon>Actinomycetota</taxon>
        <taxon>Actinomycetes</taxon>
        <taxon>Micromonosporales</taxon>
        <taxon>Micromonosporaceae</taxon>
        <taxon>Rugosimonospora</taxon>
    </lineage>
</organism>
<feature type="region of interest" description="Disordered" evidence="1">
    <location>
        <begin position="32"/>
        <end position="66"/>
    </location>
</feature>
<evidence type="ECO:0000256" key="1">
    <source>
        <dbReference type="SAM" id="MobiDB-lite"/>
    </source>
</evidence>
<accession>A0ABP9SF85</accession>
<evidence type="ECO:0000313" key="3">
    <source>
        <dbReference type="Proteomes" id="UP001501570"/>
    </source>
</evidence>
<proteinExistence type="predicted"/>
<name>A0ABP9SF85_9ACTN</name>
<gene>
    <name evidence="2" type="ORF">GCM10023322_61550</name>
</gene>